<dbReference type="InterPro" id="IPR013538">
    <property type="entry name" value="ASHA1/2-like_C"/>
</dbReference>
<reference evidence="3 4" key="1">
    <citation type="submission" date="2020-05" db="EMBL/GenBank/DDBJ databases">
        <authorList>
            <person name="Mo P."/>
        </authorList>
    </citation>
    <scope>NUCLEOTIDE SEQUENCE [LARGE SCALE GENOMIC DNA]</scope>
    <source>
        <strain evidence="3 4">Gen01</strain>
    </source>
</reference>
<protein>
    <recommendedName>
        <fullName evidence="2">Activator of Hsp90 ATPase homologue 1/2-like C-terminal domain-containing protein</fullName>
    </recommendedName>
</protein>
<feature type="domain" description="Activator of Hsp90 ATPase homologue 1/2-like C-terminal" evidence="2">
    <location>
        <begin position="61"/>
        <end position="165"/>
    </location>
</feature>
<dbReference type="Gene3D" id="3.30.530.20">
    <property type="match status" value="1"/>
</dbReference>
<keyword evidence="4" id="KW-1185">Reference proteome</keyword>
<dbReference type="SUPFAM" id="SSF55961">
    <property type="entry name" value="Bet v1-like"/>
    <property type="match status" value="1"/>
</dbReference>
<proteinExistence type="inferred from homology"/>
<dbReference type="Proteomes" id="UP000505377">
    <property type="component" value="Chromosome"/>
</dbReference>
<dbReference type="AlphaFoldDB" id="A0A6M6JCB3"/>
<organism evidence="3 4">
    <name type="scientific">Pseudonocardia broussonetiae</name>
    <dbReference type="NCBI Taxonomy" id="2736640"/>
    <lineage>
        <taxon>Bacteria</taxon>
        <taxon>Bacillati</taxon>
        <taxon>Actinomycetota</taxon>
        <taxon>Actinomycetes</taxon>
        <taxon>Pseudonocardiales</taxon>
        <taxon>Pseudonocardiaceae</taxon>
        <taxon>Pseudonocardia</taxon>
    </lineage>
</organism>
<sequence length="185" mass="20054">MSAAEQTTRAAGAVPHRPPIRRATLVRSDVDHTFDVFVRTIGAWWPVRPYSVGGERVRDVTLEPLLGGRLVETWADGTVVEWGRVLAWEPPHALVLSWDCTPATTEVELRFAALGPALTRVSVEHRGWEALSEQQLGQDCAQPGGYAAGSFATGWSTILAALAAAADHEHDHHTDTDTGQGTDTR</sequence>
<evidence type="ECO:0000313" key="3">
    <source>
        <dbReference type="EMBL" id="QJY45574.1"/>
    </source>
</evidence>
<evidence type="ECO:0000313" key="4">
    <source>
        <dbReference type="Proteomes" id="UP000505377"/>
    </source>
</evidence>
<dbReference type="Pfam" id="PF08327">
    <property type="entry name" value="AHSA1"/>
    <property type="match status" value="1"/>
</dbReference>
<dbReference type="EMBL" id="CP053564">
    <property type="protein sequence ID" value="QJY45574.1"/>
    <property type="molecule type" value="Genomic_DNA"/>
</dbReference>
<evidence type="ECO:0000259" key="2">
    <source>
        <dbReference type="Pfam" id="PF08327"/>
    </source>
</evidence>
<dbReference type="RefSeq" id="WP_172155783.1">
    <property type="nucleotide sequence ID" value="NZ_CP053564.1"/>
</dbReference>
<gene>
    <name evidence="3" type="ORF">HOP40_06965</name>
</gene>
<evidence type="ECO:0000256" key="1">
    <source>
        <dbReference type="ARBA" id="ARBA00006817"/>
    </source>
</evidence>
<comment type="similarity">
    <text evidence="1">Belongs to the AHA1 family.</text>
</comment>
<dbReference type="InterPro" id="IPR023393">
    <property type="entry name" value="START-like_dom_sf"/>
</dbReference>
<dbReference type="KEGG" id="pbro:HOP40_06965"/>
<name>A0A6M6JCB3_9PSEU</name>
<accession>A0A6M6JCB3</accession>